<keyword evidence="2" id="KW-1003">Cell membrane</keyword>
<evidence type="ECO:0000313" key="8">
    <source>
        <dbReference type="Proteomes" id="UP000294621"/>
    </source>
</evidence>
<dbReference type="InterPro" id="IPR001851">
    <property type="entry name" value="ABC_transp_permease"/>
</dbReference>
<evidence type="ECO:0000256" key="4">
    <source>
        <dbReference type="ARBA" id="ARBA00022989"/>
    </source>
</evidence>
<organism evidence="7 8">
    <name type="scientific">Arthrobacter nitrophenolicus</name>
    <dbReference type="NCBI Taxonomy" id="683150"/>
    <lineage>
        <taxon>Bacteria</taxon>
        <taxon>Bacillati</taxon>
        <taxon>Actinomycetota</taxon>
        <taxon>Actinomycetes</taxon>
        <taxon>Micrococcales</taxon>
        <taxon>Micrococcaceae</taxon>
        <taxon>Arthrobacter</taxon>
    </lineage>
</organism>
<gene>
    <name evidence="7" type="ORF">E2R57_21360</name>
</gene>
<feature type="transmembrane region" description="Helical" evidence="6">
    <location>
        <begin position="252"/>
        <end position="270"/>
    </location>
</feature>
<evidence type="ECO:0000256" key="6">
    <source>
        <dbReference type="SAM" id="Phobius"/>
    </source>
</evidence>
<feature type="transmembrane region" description="Helical" evidence="6">
    <location>
        <begin position="136"/>
        <end position="162"/>
    </location>
</feature>
<feature type="transmembrane region" description="Helical" evidence="6">
    <location>
        <begin position="33"/>
        <end position="52"/>
    </location>
</feature>
<dbReference type="Proteomes" id="UP000294621">
    <property type="component" value="Unassembled WGS sequence"/>
</dbReference>
<reference evidence="7 8" key="1">
    <citation type="submission" date="2019-03" db="EMBL/GenBank/DDBJ databases">
        <title>Genome Sequencing and Assembly of Various Microbes Isolated from Partially Reclaimed Soil and Acid Mine Drainage (AMD) Site.</title>
        <authorList>
            <person name="Steinbock B."/>
            <person name="Bechtold R."/>
            <person name="Sevigny J.L."/>
            <person name="Thomas D."/>
            <person name="Cuthill L.R."/>
            <person name="Aveiro Johannsen E.J."/>
            <person name="Thomas K."/>
            <person name="Ghosh A."/>
        </authorList>
    </citation>
    <scope>NUCLEOTIDE SEQUENCE [LARGE SCALE GENOMIC DNA]</scope>
    <source>
        <strain evidence="7 8">S-A1</strain>
    </source>
</reference>
<dbReference type="OrthoDB" id="9808136at2"/>
<evidence type="ECO:0000313" key="7">
    <source>
        <dbReference type="EMBL" id="TDL31563.1"/>
    </source>
</evidence>
<dbReference type="GO" id="GO:0022857">
    <property type="term" value="F:transmembrane transporter activity"/>
    <property type="evidence" value="ECO:0007669"/>
    <property type="project" value="InterPro"/>
</dbReference>
<evidence type="ECO:0000256" key="1">
    <source>
        <dbReference type="ARBA" id="ARBA00004651"/>
    </source>
</evidence>
<evidence type="ECO:0000256" key="2">
    <source>
        <dbReference type="ARBA" id="ARBA00022475"/>
    </source>
</evidence>
<feature type="transmembrane region" description="Helical" evidence="6">
    <location>
        <begin position="225"/>
        <end position="246"/>
    </location>
</feature>
<dbReference type="Pfam" id="PF02653">
    <property type="entry name" value="BPD_transp_2"/>
    <property type="match status" value="1"/>
</dbReference>
<evidence type="ECO:0000256" key="3">
    <source>
        <dbReference type="ARBA" id="ARBA00022692"/>
    </source>
</evidence>
<feature type="transmembrane region" description="Helical" evidence="6">
    <location>
        <begin position="308"/>
        <end position="327"/>
    </location>
</feature>
<dbReference type="AlphaFoldDB" id="A0A4R5XJW2"/>
<sequence>MTAPVLAPTNATEKPHQTDRRRAILVFVSDKGIFLFTGLVILAALVLVNGFASTANVVDVFHRASSIGIVAIGMTFVVISANYIDLSVVAQVAAAGVSLMAFNSLGVIPAMAIGIGFCMVFGLVNGFAVGILRANAVVVTLGTTGIGLGLLALATKGTIFYGDPNGATAAFGAFRIGPVPSSALLLAVVAILAAVLLGKSSFGFTLRSIGSNREAARLVGVRSGLYVIGAFLATSICSAIAGFVLASYSNTAVATMAAGFDFSALAAVIVGGNSLFGGKGSILRTLIGVIFIAVISNVLVLLGFTYEWQQFVTGSIIVIAVASDALSRKAGLR</sequence>
<feature type="transmembrane region" description="Helical" evidence="6">
    <location>
        <begin position="282"/>
        <end position="302"/>
    </location>
</feature>
<dbReference type="EMBL" id="SMZQ01000023">
    <property type="protein sequence ID" value="TDL31563.1"/>
    <property type="molecule type" value="Genomic_DNA"/>
</dbReference>
<name>A0A4R5XJW2_9MICC</name>
<feature type="transmembrane region" description="Helical" evidence="6">
    <location>
        <begin position="182"/>
        <end position="204"/>
    </location>
</feature>
<evidence type="ECO:0000256" key="5">
    <source>
        <dbReference type="ARBA" id="ARBA00023136"/>
    </source>
</evidence>
<proteinExistence type="predicted"/>
<dbReference type="RefSeq" id="WP_133352502.1">
    <property type="nucleotide sequence ID" value="NZ_SMZQ01000023.1"/>
</dbReference>
<feature type="transmembrane region" description="Helical" evidence="6">
    <location>
        <begin position="104"/>
        <end position="124"/>
    </location>
</feature>
<keyword evidence="5 6" id="KW-0472">Membrane</keyword>
<dbReference type="GO" id="GO:0005886">
    <property type="term" value="C:plasma membrane"/>
    <property type="evidence" value="ECO:0007669"/>
    <property type="project" value="UniProtKB-SubCell"/>
</dbReference>
<dbReference type="CDD" id="cd06579">
    <property type="entry name" value="TM_PBP1_transp_AraH_like"/>
    <property type="match status" value="1"/>
</dbReference>
<keyword evidence="4 6" id="KW-1133">Transmembrane helix</keyword>
<accession>A0A4R5XJW2</accession>
<comment type="caution">
    <text evidence="7">The sequence shown here is derived from an EMBL/GenBank/DDBJ whole genome shotgun (WGS) entry which is preliminary data.</text>
</comment>
<dbReference type="PANTHER" id="PTHR32196">
    <property type="entry name" value="ABC TRANSPORTER PERMEASE PROTEIN YPHD-RELATED-RELATED"/>
    <property type="match status" value="1"/>
</dbReference>
<protein>
    <submittedName>
        <fullName evidence="7">ABC transporter permease</fullName>
    </submittedName>
</protein>
<feature type="transmembrane region" description="Helical" evidence="6">
    <location>
        <begin position="64"/>
        <end position="84"/>
    </location>
</feature>
<keyword evidence="3 6" id="KW-0812">Transmembrane</keyword>
<comment type="subcellular location">
    <subcellularLocation>
        <location evidence="1">Cell membrane</location>
        <topology evidence="1">Multi-pass membrane protein</topology>
    </subcellularLocation>
</comment>